<evidence type="ECO:0000256" key="9">
    <source>
        <dbReference type="ARBA" id="ARBA00023136"/>
    </source>
</evidence>
<evidence type="ECO:0000256" key="3">
    <source>
        <dbReference type="ARBA" id="ARBA00022475"/>
    </source>
</evidence>
<gene>
    <name evidence="14" type="ORF">R6G71_02000</name>
</gene>
<evidence type="ECO:0000259" key="13">
    <source>
        <dbReference type="PROSITE" id="PS50929"/>
    </source>
</evidence>
<name>A0AAW9HG48_9ACTO</name>
<accession>A0AAW9HG48</accession>
<feature type="transmembrane region" description="Helical" evidence="11">
    <location>
        <begin position="63"/>
        <end position="90"/>
    </location>
</feature>
<evidence type="ECO:0000313" key="15">
    <source>
        <dbReference type="Proteomes" id="UP001273799"/>
    </source>
</evidence>
<dbReference type="GO" id="GO:0016887">
    <property type="term" value="F:ATP hydrolysis activity"/>
    <property type="evidence" value="ECO:0007669"/>
    <property type="project" value="InterPro"/>
</dbReference>
<dbReference type="SMART" id="SM00382">
    <property type="entry name" value="AAA"/>
    <property type="match status" value="1"/>
</dbReference>
<comment type="caution">
    <text evidence="14">The sequence shown here is derived from an EMBL/GenBank/DDBJ whole genome shotgun (WGS) entry which is preliminary data.</text>
</comment>
<comment type="similarity">
    <text evidence="10">Belongs to the ABC transporter superfamily. Siderophore-Fe(3+) uptake transporter (SIUT) (TC 3.A.1.21) family.</text>
</comment>
<evidence type="ECO:0000259" key="12">
    <source>
        <dbReference type="PROSITE" id="PS50893"/>
    </source>
</evidence>
<sequence length="591" mass="63332">MEKTAMEVTVSQLIRPARPAMIVSAIFTATSAVFTLVPFVALQQLAVIWFAEGTPLGGITRPWVWISIAVVCLLLGQLLYLGGLGIAHVAEVKLRYKMRGQVVAKIRSLPLGKIAQIPHGHIRKMVCDDTSAIHTLVAHIPGDLTNAVVTLLVGTIYLAVVEWRLMLVLIGIWLLVSLLVMGRHMRGYAGITERFGVAQTELAAATVEMLEGIKEIKNFQATDLTRTKMQSTRRNFSAISYEWTSQSGKAISLLGAIWRPATIFVTVAITAFWFVTQGWMNLSDTLPFFLIAPGIPSGLLIFVSLMQHLYTSNLAAHSTAQLLSEADMPEGEKTSGPGPAPGEVEFAHVTFGYEPQNPVVKDVSFRVPAKTVTALVGPSGSGKSTLARLAARFYDVDAGAVRVSGVNVREAHSSWLLSQVAIVLQDVALANETVAANIALGAPEASREAIENAAKAARIHERILELPAGYDTVLGDAGGHLSGGEKQRITLARAYLQEAPILILDEATAQADPQSERAIHQALSTLAGGKTVLIIAHRLATIQDAEQIVVLENGGVAEIGTHRELLARGGTYAAMWRAQSFAGAATEVTEA</sequence>
<dbReference type="SUPFAM" id="SSF90123">
    <property type="entry name" value="ABC transporter transmembrane region"/>
    <property type="match status" value="1"/>
</dbReference>
<dbReference type="Gene3D" id="3.40.50.300">
    <property type="entry name" value="P-loop containing nucleotide triphosphate hydrolases"/>
    <property type="match status" value="1"/>
</dbReference>
<evidence type="ECO:0000313" key="14">
    <source>
        <dbReference type="EMBL" id="MDY5152827.1"/>
    </source>
</evidence>
<dbReference type="InterPro" id="IPR039421">
    <property type="entry name" value="Type_1_exporter"/>
</dbReference>
<dbReference type="FunFam" id="3.40.50.300:FF:000221">
    <property type="entry name" value="Multidrug ABC transporter ATP-binding protein"/>
    <property type="match status" value="1"/>
</dbReference>
<proteinExistence type="inferred from homology"/>
<dbReference type="PROSITE" id="PS00211">
    <property type="entry name" value="ABC_TRANSPORTER_1"/>
    <property type="match status" value="1"/>
</dbReference>
<organism evidence="14 15">
    <name type="scientific">Actinobaculum suis</name>
    <dbReference type="NCBI Taxonomy" id="1657"/>
    <lineage>
        <taxon>Bacteria</taxon>
        <taxon>Bacillati</taxon>
        <taxon>Actinomycetota</taxon>
        <taxon>Actinomycetes</taxon>
        <taxon>Actinomycetales</taxon>
        <taxon>Actinomycetaceae</taxon>
        <taxon>Actinobaculum</taxon>
    </lineage>
</organism>
<keyword evidence="4" id="KW-0997">Cell inner membrane</keyword>
<evidence type="ECO:0000256" key="10">
    <source>
        <dbReference type="ARBA" id="ARBA00023455"/>
    </source>
</evidence>
<evidence type="ECO:0000256" key="2">
    <source>
        <dbReference type="ARBA" id="ARBA00022448"/>
    </source>
</evidence>
<dbReference type="PROSITE" id="PS50929">
    <property type="entry name" value="ABC_TM1F"/>
    <property type="match status" value="1"/>
</dbReference>
<evidence type="ECO:0000256" key="1">
    <source>
        <dbReference type="ARBA" id="ARBA00004429"/>
    </source>
</evidence>
<keyword evidence="7 14" id="KW-0067">ATP-binding</keyword>
<keyword evidence="3" id="KW-1003">Cell membrane</keyword>
<feature type="transmembrane region" description="Helical" evidence="11">
    <location>
        <begin position="256"/>
        <end position="274"/>
    </location>
</feature>
<dbReference type="GO" id="GO:0140359">
    <property type="term" value="F:ABC-type transporter activity"/>
    <property type="evidence" value="ECO:0007669"/>
    <property type="project" value="InterPro"/>
</dbReference>
<dbReference type="GO" id="GO:0005524">
    <property type="term" value="F:ATP binding"/>
    <property type="evidence" value="ECO:0007669"/>
    <property type="project" value="UniProtKB-KW"/>
</dbReference>
<evidence type="ECO:0000256" key="4">
    <source>
        <dbReference type="ARBA" id="ARBA00022519"/>
    </source>
</evidence>
<evidence type="ECO:0000256" key="5">
    <source>
        <dbReference type="ARBA" id="ARBA00022692"/>
    </source>
</evidence>
<dbReference type="Pfam" id="PF00664">
    <property type="entry name" value="ABC_membrane"/>
    <property type="match status" value="1"/>
</dbReference>
<feature type="transmembrane region" description="Helical" evidence="11">
    <location>
        <begin position="21"/>
        <end position="51"/>
    </location>
</feature>
<dbReference type="InterPro" id="IPR003593">
    <property type="entry name" value="AAA+_ATPase"/>
</dbReference>
<dbReference type="PANTHER" id="PTHR24221">
    <property type="entry name" value="ATP-BINDING CASSETTE SUB-FAMILY B"/>
    <property type="match status" value="1"/>
</dbReference>
<dbReference type="InterPro" id="IPR027417">
    <property type="entry name" value="P-loop_NTPase"/>
</dbReference>
<dbReference type="PROSITE" id="PS50893">
    <property type="entry name" value="ABC_TRANSPORTER_2"/>
    <property type="match status" value="1"/>
</dbReference>
<dbReference type="SUPFAM" id="SSF52540">
    <property type="entry name" value="P-loop containing nucleoside triphosphate hydrolases"/>
    <property type="match status" value="1"/>
</dbReference>
<evidence type="ECO:0000256" key="7">
    <source>
        <dbReference type="ARBA" id="ARBA00022840"/>
    </source>
</evidence>
<reference evidence="14" key="1">
    <citation type="submission" date="2023-10" db="EMBL/GenBank/DDBJ databases">
        <title>Whole Genome based description of the genera Actinobaculum and Actinotignum reveals a complex phylogenetic relationship within the species included in the genus Actinotignum.</title>
        <authorList>
            <person name="Jensen C.S."/>
            <person name="Dargis R."/>
            <person name="Kemp M."/>
            <person name="Christensen J.J."/>
        </authorList>
    </citation>
    <scope>NUCLEOTIDE SEQUENCE</scope>
    <source>
        <strain evidence="14">Actinobaculum_suis_CCUG19206T</strain>
    </source>
</reference>
<protein>
    <submittedName>
        <fullName evidence="14">ABC transporter ATP-binding protein</fullName>
    </submittedName>
</protein>
<keyword evidence="6" id="KW-0547">Nucleotide-binding</keyword>
<keyword evidence="5 11" id="KW-0812">Transmembrane</keyword>
<dbReference type="Gene3D" id="1.20.1560.10">
    <property type="entry name" value="ABC transporter type 1, transmembrane domain"/>
    <property type="match status" value="1"/>
</dbReference>
<dbReference type="Pfam" id="PF00005">
    <property type="entry name" value="ABC_tran"/>
    <property type="match status" value="1"/>
</dbReference>
<feature type="domain" description="ABC transporter" evidence="12">
    <location>
        <begin position="344"/>
        <end position="578"/>
    </location>
</feature>
<keyword evidence="2" id="KW-0813">Transport</keyword>
<dbReference type="InterPro" id="IPR003439">
    <property type="entry name" value="ABC_transporter-like_ATP-bd"/>
</dbReference>
<dbReference type="InterPro" id="IPR017871">
    <property type="entry name" value="ABC_transporter-like_CS"/>
</dbReference>
<keyword evidence="8 11" id="KW-1133">Transmembrane helix</keyword>
<dbReference type="InterPro" id="IPR011527">
    <property type="entry name" value="ABC1_TM_dom"/>
</dbReference>
<dbReference type="RefSeq" id="WP_256332555.1">
    <property type="nucleotide sequence ID" value="NZ_FNAU01000009.1"/>
</dbReference>
<dbReference type="EMBL" id="JAWNFU010000001">
    <property type="protein sequence ID" value="MDY5152827.1"/>
    <property type="molecule type" value="Genomic_DNA"/>
</dbReference>
<feature type="transmembrane region" description="Helical" evidence="11">
    <location>
        <begin position="163"/>
        <end position="181"/>
    </location>
</feature>
<evidence type="ECO:0000256" key="6">
    <source>
        <dbReference type="ARBA" id="ARBA00022741"/>
    </source>
</evidence>
<evidence type="ECO:0000256" key="11">
    <source>
        <dbReference type="SAM" id="Phobius"/>
    </source>
</evidence>
<dbReference type="AlphaFoldDB" id="A0AAW9HG48"/>
<evidence type="ECO:0000256" key="8">
    <source>
        <dbReference type="ARBA" id="ARBA00022989"/>
    </source>
</evidence>
<dbReference type="InterPro" id="IPR036640">
    <property type="entry name" value="ABC1_TM_sf"/>
</dbReference>
<dbReference type="PANTHER" id="PTHR24221:SF397">
    <property type="entry name" value="ABC TRANSPORTER, ATP-BINDING TRANSMEMBRANE PROTEIN"/>
    <property type="match status" value="1"/>
</dbReference>
<dbReference type="GO" id="GO:0034040">
    <property type="term" value="F:ATPase-coupled lipid transmembrane transporter activity"/>
    <property type="evidence" value="ECO:0007669"/>
    <property type="project" value="TreeGrafter"/>
</dbReference>
<comment type="subcellular location">
    <subcellularLocation>
        <location evidence="1">Cell inner membrane</location>
        <topology evidence="1">Multi-pass membrane protein</topology>
    </subcellularLocation>
</comment>
<feature type="domain" description="ABC transmembrane type-1" evidence="13">
    <location>
        <begin position="22"/>
        <end position="311"/>
    </location>
</feature>
<dbReference type="GO" id="GO:0005886">
    <property type="term" value="C:plasma membrane"/>
    <property type="evidence" value="ECO:0007669"/>
    <property type="project" value="UniProtKB-SubCell"/>
</dbReference>
<feature type="transmembrane region" description="Helical" evidence="11">
    <location>
        <begin position="286"/>
        <end position="305"/>
    </location>
</feature>
<dbReference type="Proteomes" id="UP001273799">
    <property type="component" value="Unassembled WGS sequence"/>
</dbReference>
<feature type="transmembrane region" description="Helical" evidence="11">
    <location>
        <begin position="132"/>
        <end position="157"/>
    </location>
</feature>
<keyword evidence="9 11" id="KW-0472">Membrane</keyword>